<dbReference type="Proteomes" id="UP000093737">
    <property type="component" value="Unassembled WGS sequence"/>
</dbReference>
<comment type="caution">
    <text evidence="1">The sequence shown here is derived from an EMBL/GenBank/DDBJ whole genome shotgun (WGS) entry which is preliminary data.</text>
</comment>
<organism evidence="1 2">
    <name type="scientific">Rhizobium loti</name>
    <name type="common">Mesorhizobium loti</name>
    <dbReference type="NCBI Taxonomy" id="381"/>
    <lineage>
        <taxon>Bacteria</taxon>
        <taxon>Pseudomonadati</taxon>
        <taxon>Pseudomonadota</taxon>
        <taxon>Alphaproteobacteria</taxon>
        <taxon>Hyphomicrobiales</taxon>
        <taxon>Phyllobacteriaceae</taxon>
        <taxon>Mesorhizobium</taxon>
    </lineage>
</organism>
<gene>
    <name evidence="1" type="ORF">A8145_20580</name>
</gene>
<reference evidence="1 2" key="1">
    <citation type="submission" date="2016-05" db="EMBL/GenBank/DDBJ databases">
        <authorList>
            <person name="Ramsay J.P."/>
        </authorList>
    </citation>
    <scope>NUCLEOTIDE SEQUENCE [LARGE SCALE GENOMIC DNA]</scope>
    <source>
        <strain evidence="1 2">NZP2042</strain>
    </source>
</reference>
<dbReference type="EMBL" id="LYTK01000020">
    <property type="protein sequence ID" value="OBQ62076.1"/>
    <property type="molecule type" value="Genomic_DNA"/>
</dbReference>
<protein>
    <submittedName>
        <fullName evidence="1">Uncharacterized protein</fullName>
    </submittedName>
</protein>
<sequence length="77" mass="8393">MDRQKKPRLAARLFCSQMMDEAADQLATVSLTALAVDLTSLPTPRMVLAQAVRARAQARMAIGAIRSSFMDGVSLDR</sequence>
<evidence type="ECO:0000313" key="1">
    <source>
        <dbReference type="EMBL" id="OBQ62076.1"/>
    </source>
</evidence>
<accession>A0AA91F0S9</accession>
<dbReference type="AlphaFoldDB" id="A0AA91F0S9"/>
<evidence type="ECO:0000313" key="2">
    <source>
        <dbReference type="Proteomes" id="UP000093737"/>
    </source>
</evidence>
<name>A0AA91F0S9_RHILI</name>
<proteinExistence type="predicted"/>